<feature type="non-terminal residue" evidence="1">
    <location>
        <position position="123"/>
    </location>
</feature>
<evidence type="ECO:0000313" key="1">
    <source>
        <dbReference type="EMBL" id="MCI33688.1"/>
    </source>
</evidence>
<name>A0A392RAL7_9FABA</name>
<feature type="non-terminal residue" evidence="1">
    <location>
        <position position="1"/>
    </location>
</feature>
<organism evidence="1 2">
    <name type="scientific">Trifolium medium</name>
    <dbReference type="NCBI Taxonomy" id="97028"/>
    <lineage>
        <taxon>Eukaryota</taxon>
        <taxon>Viridiplantae</taxon>
        <taxon>Streptophyta</taxon>
        <taxon>Embryophyta</taxon>
        <taxon>Tracheophyta</taxon>
        <taxon>Spermatophyta</taxon>
        <taxon>Magnoliopsida</taxon>
        <taxon>eudicotyledons</taxon>
        <taxon>Gunneridae</taxon>
        <taxon>Pentapetalae</taxon>
        <taxon>rosids</taxon>
        <taxon>fabids</taxon>
        <taxon>Fabales</taxon>
        <taxon>Fabaceae</taxon>
        <taxon>Papilionoideae</taxon>
        <taxon>50 kb inversion clade</taxon>
        <taxon>NPAAA clade</taxon>
        <taxon>Hologalegina</taxon>
        <taxon>IRL clade</taxon>
        <taxon>Trifolieae</taxon>
        <taxon>Trifolium</taxon>
    </lineage>
</organism>
<reference evidence="1 2" key="1">
    <citation type="journal article" date="2018" name="Front. Plant Sci.">
        <title>Red Clover (Trifolium pratense) and Zigzag Clover (T. medium) - A Picture of Genomic Similarities and Differences.</title>
        <authorList>
            <person name="Dluhosova J."/>
            <person name="Istvanek J."/>
            <person name="Nedelnik J."/>
            <person name="Repkova J."/>
        </authorList>
    </citation>
    <scope>NUCLEOTIDE SEQUENCE [LARGE SCALE GENOMIC DNA]</scope>
    <source>
        <strain evidence="2">cv. 10/8</strain>
        <tissue evidence="1">Leaf</tissue>
    </source>
</reference>
<protein>
    <submittedName>
        <fullName evidence="1">Uncharacterized protein</fullName>
    </submittedName>
</protein>
<sequence>VVKPRTRRDRRSVNKKSLQHSHILGCLATWREADSLTQLVDNVLGNYEQEGLARGRDNVEGDNNKMKTNIKQCLRKVADGHFTASVKVLGSSGVAPYNEDTMRVLGYKHPYKPPPSMPTTMFS</sequence>
<accession>A0A392RAL7</accession>
<proteinExistence type="predicted"/>
<comment type="caution">
    <text evidence="1">The sequence shown here is derived from an EMBL/GenBank/DDBJ whole genome shotgun (WGS) entry which is preliminary data.</text>
</comment>
<keyword evidence="2" id="KW-1185">Reference proteome</keyword>
<evidence type="ECO:0000313" key="2">
    <source>
        <dbReference type="Proteomes" id="UP000265520"/>
    </source>
</evidence>
<dbReference type="AlphaFoldDB" id="A0A392RAL7"/>
<dbReference type="Proteomes" id="UP000265520">
    <property type="component" value="Unassembled WGS sequence"/>
</dbReference>
<dbReference type="EMBL" id="LXQA010206584">
    <property type="protein sequence ID" value="MCI33688.1"/>
    <property type="molecule type" value="Genomic_DNA"/>
</dbReference>